<proteinExistence type="predicted"/>
<keyword evidence="1" id="KW-0732">Signal</keyword>
<dbReference type="GeneID" id="19970283"/>
<dbReference type="STRING" id="1220924.W2RWY6"/>
<evidence type="ECO:0000313" key="2">
    <source>
        <dbReference type="EMBL" id="ETN41011.1"/>
    </source>
</evidence>
<evidence type="ECO:0000313" key="3">
    <source>
        <dbReference type="Proteomes" id="UP000030752"/>
    </source>
</evidence>
<evidence type="ECO:0000256" key="1">
    <source>
        <dbReference type="SAM" id="SignalP"/>
    </source>
</evidence>
<gene>
    <name evidence="2" type="ORF">HMPREF1541_02944</name>
</gene>
<dbReference type="EMBL" id="KB822719">
    <property type="protein sequence ID" value="ETN41011.1"/>
    <property type="molecule type" value="Genomic_DNA"/>
</dbReference>
<dbReference type="AlphaFoldDB" id="W2RWY6"/>
<dbReference type="HOGENOM" id="CLU_061230_2_1_1"/>
<dbReference type="VEuPathDB" id="FungiDB:HMPREF1541_02944"/>
<dbReference type="PANTHER" id="PTHR38049:SF2">
    <property type="entry name" value="RICIN B LECTIN DOMAIN-CONTAINING PROTEIN"/>
    <property type="match status" value="1"/>
</dbReference>
<reference evidence="2 3" key="1">
    <citation type="submission" date="2013-03" db="EMBL/GenBank/DDBJ databases">
        <title>The Genome Sequence of Phialophora europaea CBS 101466.</title>
        <authorList>
            <consortium name="The Broad Institute Genomics Platform"/>
            <person name="Cuomo C."/>
            <person name="de Hoog S."/>
            <person name="Gorbushina A."/>
            <person name="Walker B."/>
            <person name="Young S.K."/>
            <person name="Zeng Q."/>
            <person name="Gargeya S."/>
            <person name="Fitzgerald M."/>
            <person name="Haas B."/>
            <person name="Abouelleil A."/>
            <person name="Allen A.W."/>
            <person name="Alvarado L."/>
            <person name="Arachchi H.M."/>
            <person name="Berlin A.M."/>
            <person name="Chapman S.B."/>
            <person name="Gainer-Dewar J."/>
            <person name="Goldberg J."/>
            <person name="Griggs A."/>
            <person name="Gujja S."/>
            <person name="Hansen M."/>
            <person name="Howarth C."/>
            <person name="Imamovic A."/>
            <person name="Ireland A."/>
            <person name="Larimer J."/>
            <person name="McCowan C."/>
            <person name="Murphy C."/>
            <person name="Pearson M."/>
            <person name="Poon T.W."/>
            <person name="Priest M."/>
            <person name="Roberts A."/>
            <person name="Saif S."/>
            <person name="Shea T."/>
            <person name="Sisk P."/>
            <person name="Sykes S."/>
            <person name="Wortman J."/>
            <person name="Nusbaum C."/>
            <person name="Birren B."/>
        </authorList>
    </citation>
    <scope>NUCLEOTIDE SEQUENCE [LARGE SCALE GENOMIC DNA]</scope>
    <source>
        <strain evidence="2 3">CBS 101466</strain>
    </source>
</reference>
<protein>
    <submittedName>
        <fullName evidence="2">Uncharacterized protein</fullName>
    </submittedName>
</protein>
<dbReference type="RefSeq" id="XP_008715520.1">
    <property type="nucleotide sequence ID" value="XM_008717298.1"/>
</dbReference>
<feature type="chain" id="PRO_5004823927" evidence="1">
    <location>
        <begin position="18"/>
        <end position="205"/>
    </location>
</feature>
<keyword evidence="3" id="KW-1185">Reference proteome</keyword>
<organism evidence="2 3">
    <name type="scientific">Cyphellophora europaea (strain CBS 101466)</name>
    <name type="common">Phialophora europaea</name>
    <dbReference type="NCBI Taxonomy" id="1220924"/>
    <lineage>
        <taxon>Eukaryota</taxon>
        <taxon>Fungi</taxon>
        <taxon>Dikarya</taxon>
        <taxon>Ascomycota</taxon>
        <taxon>Pezizomycotina</taxon>
        <taxon>Eurotiomycetes</taxon>
        <taxon>Chaetothyriomycetidae</taxon>
        <taxon>Chaetothyriales</taxon>
        <taxon>Cyphellophoraceae</taxon>
        <taxon>Cyphellophora</taxon>
    </lineage>
</organism>
<dbReference type="PANTHER" id="PTHR38049">
    <property type="entry name" value="RICIN B LECTIN DOMAIN-CONTAINING PROTEIN"/>
    <property type="match status" value="1"/>
</dbReference>
<dbReference type="Proteomes" id="UP000030752">
    <property type="component" value="Unassembled WGS sequence"/>
</dbReference>
<feature type="signal peptide" evidence="1">
    <location>
        <begin position="1"/>
        <end position="17"/>
    </location>
</feature>
<sequence length="205" mass="23598">MALSMLVALTTCPSLLATQEAVRQGQQKDRREAHRARRCNLIATCVKRTGWATTLNQRPIVLRDSKLVIDTATSEDEEDPKHLCTGYFLPYPDSNYEGHVTSISDDPPVMNWIYVDKHTYEVKYGVRVNAQPHITGPFDCTRQDRRMTLEGWEGFVAVRQDDSTWSLYFDRDDNGLKDKVPKGTRVLEVELWRVEKRRKRGEAPS</sequence>
<dbReference type="OrthoDB" id="3928002at2759"/>
<dbReference type="eggNOG" id="ENOG502S5CN">
    <property type="taxonomic scope" value="Eukaryota"/>
</dbReference>
<accession>W2RWY6</accession>
<name>W2RWY6_CYPE1</name>
<dbReference type="InParanoid" id="W2RWY6"/>